<dbReference type="Proteomes" id="UP001161691">
    <property type="component" value="Unassembled WGS sequence"/>
</dbReference>
<dbReference type="Pfam" id="PF07694">
    <property type="entry name" value="5TM-5TMR_LYT"/>
    <property type="match status" value="1"/>
</dbReference>
<feature type="transmembrane region" description="Helical" evidence="14">
    <location>
        <begin position="139"/>
        <end position="160"/>
    </location>
</feature>
<keyword evidence="13 14" id="KW-0472">Membrane</keyword>
<dbReference type="InterPro" id="IPR003661">
    <property type="entry name" value="HisK_dim/P_dom"/>
</dbReference>
<feature type="transmembrane region" description="Helical" evidence="14">
    <location>
        <begin position="6"/>
        <end position="28"/>
    </location>
</feature>
<comment type="catalytic activity">
    <reaction evidence="1">
        <text>ATP + protein L-histidine = ADP + protein N-phospho-L-histidine.</text>
        <dbReference type="EC" id="2.7.13.3"/>
    </reaction>
</comment>
<reference evidence="16" key="1">
    <citation type="submission" date="2023-04" db="EMBL/GenBank/DDBJ databases">
        <title>Comparative genomic analysis of Cohnella hashimotonis sp. nov., isolated from the International Space Station.</title>
        <authorList>
            <person name="Venkateswaran K."/>
            <person name="Simpson A."/>
        </authorList>
    </citation>
    <scope>NUCLEOTIDE SEQUENCE</scope>
    <source>
        <strain evidence="16">F6_2S_P_1</strain>
    </source>
</reference>
<dbReference type="PANTHER" id="PTHR43047">
    <property type="entry name" value="TWO-COMPONENT HISTIDINE PROTEIN KINASE"/>
    <property type="match status" value="1"/>
</dbReference>
<keyword evidence="5" id="KW-0597">Phosphoprotein</keyword>
<keyword evidence="12" id="KW-0902">Two-component regulatory system</keyword>
<dbReference type="Pfam" id="PF02518">
    <property type="entry name" value="HATPase_c"/>
    <property type="match status" value="1"/>
</dbReference>
<evidence type="ECO:0000313" key="16">
    <source>
        <dbReference type="EMBL" id="MDI4646022.1"/>
    </source>
</evidence>
<comment type="caution">
    <text evidence="16">The sequence shown here is derived from an EMBL/GenBank/DDBJ whole genome shotgun (WGS) entry which is preliminary data.</text>
</comment>
<keyword evidence="8" id="KW-0547">Nucleotide-binding</keyword>
<keyword evidence="7 14" id="KW-0812">Transmembrane</keyword>
<keyword evidence="6" id="KW-0808">Transferase</keyword>
<feature type="transmembrane region" description="Helical" evidence="14">
    <location>
        <begin position="40"/>
        <end position="57"/>
    </location>
</feature>
<sequence length="484" mass="53451">MEIGAAFFMSITILITFTFLFNLIYKYLFQHTSGPIKQTVMVIGFIALGWLAMKFGVRYNGSAIFDLRNVPIIFATLVFRDPRPILAIGFGIALARFGINGMSASAFTAFCNISTLGIAGAGLVSLYKRRPALGYPRKAAISLLAINTLQVAGILVYGAVDRVNYASHVMPYSLPATILLGTFFLFIIRDFFLDQQRAVQLKETNEALEKRTLQLLDSQKMLEEKAELILQASKYKSEFMANMSHELKTPLNSIILLSQMIAENEEGGRTEDNRRYAHIIQASGEQLLHMINDILDLSKVEAGKMDIVLDILSLTDTVELLHRQMKPLAEAKSLDLRLHIDEDVPQTLLSDGLRLGQILRNLLVNAIKFTDAGYAALLVSTERQLNEEGRGYVVFTVKDTGVGIDKSKQELIFEAFRQEDGSINRRFGGTGLGLSISLQLATLLGGTLSLRSAKGEGSEFSLRLPIVSAIETPVSQRQTAAAFD</sequence>
<dbReference type="InterPro" id="IPR005467">
    <property type="entry name" value="His_kinase_dom"/>
</dbReference>
<proteinExistence type="predicted"/>
<dbReference type="EMBL" id="JAGRPV010000001">
    <property type="protein sequence ID" value="MDI4646022.1"/>
    <property type="molecule type" value="Genomic_DNA"/>
</dbReference>
<evidence type="ECO:0000256" key="11">
    <source>
        <dbReference type="ARBA" id="ARBA00022989"/>
    </source>
</evidence>
<evidence type="ECO:0000256" key="12">
    <source>
        <dbReference type="ARBA" id="ARBA00023012"/>
    </source>
</evidence>
<dbReference type="SUPFAM" id="SSF55874">
    <property type="entry name" value="ATPase domain of HSP90 chaperone/DNA topoisomerase II/histidine kinase"/>
    <property type="match status" value="1"/>
</dbReference>
<evidence type="ECO:0000256" key="2">
    <source>
        <dbReference type="ARBA" id="ARBA00004651"/>
    </source>
</evidence>
<dbReference type="InterPro" id="IPR036890">
    <property type="entry name" value="HATPase_C_sf"/>
</dbReference>
<dbReference type="SMART" id="SM00388">
    <property type="entry name" value="HisKA"/>
    <property type="match status" value="1"/>
</dbReference>
<evidence type="ECO:0000256" key="10">
    <source>
        <dbReference type="ARBA" id="ARBA00022840"/>
    </source>
</evidence>
<evidence type="ECO:0000256" key="6">
    <source>
        <dbReference type="ARBA" id="ARBA00022679"/>
    </source>
</evidence>
<dbReference type="Pfam" id="PF00512">
    <property type="entry name" value="HisKA"/>
    <property type="match status" value="1"/>
</dbReference>
<dbReference type="PROSITE" id="PS50109">
    <property type="entry name" value="HIS_KIN"/>
    <property type="match status" value="1"/>
</dbReference>
<keyword evidence="10 16" id="KW-0067">ATP-binding</keyword>
<organism evidence="16 17">
    <name type="scientific">Cohnella hashimotonis</name>
    <dbReference type="NCBI Taxonomy" id="2826895"/>
    <lineage>
        <taxon>Bacteria</taxon>
        <taxon>Bacillati</taxon>
        <taxon>Bacillota</taxon>
        <taxon>Bacilli</taxon>
        <taxon>Bacillales</taxon>
        <taxon>Paenibacillaceae</taxon>
        <taxon>Cohnella</taxon>
    </lineage>
</organism>
<evidence type="ECO:0000256" key="4">
    <source>
        <dbReference type="ARBA" id="ARBA00022475"/>
    </source>
</evidence>
<evidence type="ECO:0000313" key="17">
    <source>
        <dbReference type="Proteomes" id="UP001161691"/>
    </source>
</evidence>
<keyword evidence="9" id="KW-0418">Kinase</keyword>
<keyword evidence="17" id="KW-1185">Reference proteome</keyword>
<name>A0ABT6TGQ4_9BACL</name>
<dbReference type="EC" id="2.7.13.3" evidence="3"/>
<keyword evidence="4" id="KW-1003">Cell membrane</keyword>
<comment type="subcellular location">
    <subcellularLocation>
        <location evidence="2">Cell membrane</location>
        <topology evidence="2">Multi-pass membrane protein</topology>
    </subcellularLocation>
</comment>
<evidence type="ECO:0000256" key="5">
    <source>
        <dbReference type="ARBA" id="ARBA00022553"/>
    </source>
</evidence>
<dbReference type="Gene3D" id="3.30.565.10">
    <property type="entry name" value="Histidine kinase-like ATPase, C-terminal domain"/>
    <property type="match status" value="1"/>
</dbReference>
<feature type="domain" description="Histidine kinase" evidence="15">
    <location>
        <begin position="242"/>
        <end position="468"/>
    </location>
</feature>
<evidence type="ECO:0000256" key="3">
    <source>
        <dbReference type="ARBA" id="ARBA00012438"/>
    </source>
</evidence>
<evidence type="ECO:0000256" key="13">
    <source>
        <dbReference type="ARBA" id="ARBA00023136"/>
    </source>
</evidence>
<evidence type="ECO:0000256" key="9">
    <source>
        <dbReference type="ARBA" id="ARBA00022777"/>
    </source>
</evidence>
<dbReference type="SMART" id="SM00387">
    <property type="entry name" value="HATPase_c"/>
    <property type="match status" value="1"/>
</dbReference>
<dbReference type="Gene3D" id="1.10.287.130">
    <property type="match status" value="1"/>
</dbReference>
<dbReference type="CDD" id="cd00082">
    <property type="entry name" value="HisKA"/>
    <property type="match status" value="1"/>
</dbReference>
<dbReference type="CDD" id="cd16922">
    <property type="entry name" value="HATPase_EvgS-ArcB-TorS-like"/>
    <property type="match status" value="1"/>
</dbReference>
<dbReference type="GO" id="GO:0005524">
    <property type="term" value="F:ATP binding"/>
    <property type="evidence" value="ECO:0007669"/>
    <property type="project" value="UniProtKB-KW"/>
</dbReference>
<gene>
    <name evidence="16" type="ORF">KB449_13685</name>
</gene>
<evidence type="ECO:0000256" key="7">
    <source>
        <dbReference type="ARBA" id="ARBA00022692"/>
    </source>
</evidence>
<feature type="transmembrane region" description="Helical" evidence="14">
    <location>
        <begin position="106"/>
        <end position="127"/>
    </location>
</feature>
<dbReference type="PRINTS" id="PR00344">
    <property type="entry name" value="BCTRLSENSOR"/>
</dbReference>
<dbReference type="InterPro" id="IPR003594">
    <property type="entry name" value="HATPase_dom"/>
</dbReference>
<accession>A0ABT6TGQ4</accession>
<evidence type="ECO:0000259" key="15">
    <source>
        <dbReference type="PROSITE" id="PS50109"/>
    </source>
</evidence>
<evidence type="ECO:0000256" key="1">
    <source>
        <dbReference type="ARBA" id="ARBA00000085"/>
    </source>
</evidence>
<dbReference type="InterPro" id="IPR004358">
    <property type="entry name" value="Sig_transdc_His_kin-like_C"/>
</dbReference>
<dbReference type="InterPro" id="IPR011620">
    <property type="entry name" value="Sig_transdc_His_kinase_LytS_TM"/>
</dbReference>
<evidence type="ECO:0000256" key="14">
    <source>
        <dbReference type="SAM" id="Phobius"/>
    </source>
</evidence>
<dbReference type="InterPro" id="IPR036097">
    <property type="entry name" value="HisK_dim/P_sf"/>
</dbReference>
<dbReference type="RefSeq" id="WP_282908916.1">
    <property type="nucleotide sequence ID" value="NZ_JAGRPV010000001.1"/>
</dbReference>
<keyword evidence="11 14" id="KW-1133">Transmembrane helix</keyword>
<feature type="transmembrane region" description="Helical" evidence="14">
    <location>
        <begin position="172"/>
        <end position="192"/>
    </location>
</feature>
<dbReference type="SUPFAM" id="SSF47384">
    <property type="entry name" value="Homodimeric domain of signal transducing histidine kinase"/>
    <property type="match status" value="1"/>
</dbReference>
<evidence type="ECO:0000256" key="8">
    <source>
        <dbReference type="ARBA" id="ARBA00022741"/>
    </source>
</evidence>
<protein>
    <recommendedName>
        <fullName evidence="3">histidine kinase</fullName>
        <ecNumber evidence="3">2.7.13.3</ecNumber>
    </recommendedName>
</protein>